<protein>
    <submittedName>
        <fullName evidence="2">Uncharacterized protein</fullName>
    </submittedName>
</protein>
<feature type="region of interest" description="Disordered" evidence="1">
    <location>
        <begin position="1"/>
        <end position="37"/>
    </location>
</feature>
<dbReference type="OrthoDB" id="2574879at2759"/>
<gene>
    <name evidence="2" type="ORF">BD626DRAFT_225006</name>
</gene>
<evidence type="ECO:0000256" key="1">
    <source>
        <dbReference type="SAM" id="MobiDB-lite"/>
    </source>
</evidence>
<evidence type="ECO:0000313" key="3">
    <source>
        <dbReference type="Proteomes" id="UP000320762"/>
    </source>
</evidence>
<reference evidence="2 3" key="1">
    <citation type="journal article" date="2019" name="New Phytol.">
        <title>Comparative genomics reveals unique wood-decay strategies and fruiting body development in the Schizophyllaceae.</title>
        <authorList>
            <person name="Almasi E."/>
            <person name="Sahu N."/>
            <person name="Krizsan K."/>
            <person name="Balint B."/>
            <person name="Kovacs G.M."/>
            <person name="Kiss B."/>
            <person name="Cseklye J."/>
            <person name="Drula E."/>
            <person name="Henrissat B."/>
            <person name="Nagy I."/>
            <person name="Chovatia M."/>
            <person name="Adam C."/>
            <person name="LaButti K."/>
            <person name="Lipzen A."/>
            <person name="Riley R."/>
            <person name="Grigoriev I.V."/>
            <person name="Nagy L.G."/>
        </authorList>
    </citation>
    <scope>NUCLEOTIDE SEQUENCE [LARGE SCALE GENOMIC DNA]</scope>
    <source>
        <strain evidence="2 3">NL-1724</strain>
    </source>
</reference>
<name>A0A550BX76_9AGAR</name>
<comment type="caution">
    <text evidence="2">The sequence shown here is derived from an EMBL/GenBank/DDBJ whole genome shotgun (WGS) entry which is preliminary data.</text>
</comment>
<sequence length="233" mass="25708">MAAPDTTGTPKAAAQEDMDSPTLSSKPSLRPLTTKQERRVMDHLDERLLNLMRGYKKRSEESSTTPTLEAYLAQARHILSFTLQIPPIRPSAALRTAYLLRLTNDVLTCIPGYPATLDSLPDLLSWLDELDRAWQAVLAGQIWLPQDHTGVDPAGDEPLPTRGLITQTDRTRLKSMLISGSAVIEDWVGDIATQPEVDAADVESMLQRLGIIERSVRIFPGTLDELERISGLG</sequence>
<feature type="compositionally biased region" description="Polar residues" evidence="1">
    <location>
        <begin position="21"/>
        <end position="34"/>
    </location>
</feature>
<dbReference type="Proteomes" id="UP000320762">
    <property type="component" value="Unassembled WGS sequence"/>
</dbReference>
<keyword evidence="3" id="KW-1185">Reference proteome</keyword>
<evidence type="ECO:0000313" key="2">
    <source>
        <dbReference type="EMBL" id="TRM57150.1"/>
    </source>
</evidence>
<proteinExistence type="predicted"/>
<dbReference type="EMBL" id="VDMD01000052">
    <property type="protein sequence ID" value="TRM57150.1"/>
    <property type="molecule type" value="Genomic_DNA"/>
</dbReference>
<organism evidence="2 3">
    <name type="scientific">Schizophyllum amplum</name>
    <dbReference type="NCBI Taxonomy" id="97359"/>
    <lineage>
        <taxon>Eukaryota</taxon>
        <taxon>Fungi</taxon>
        <taxon>Dikarya</taxon>
        <taxon>Basidiomycota</taxon>
        <taxon>Agaricomycotina</taxon>
        <taxon>Agaricomycetes</taxon>
        <taxon>Agaricomycetidae</taxon>
        <taxon>Agaricales</taxon>
        <taxon>Schizophyllaceae</taxon>
        <taxon>Schizophyllum</taxon>
    </lineage>
</organism>
<dbReference type="InterPro" id="IPR031349">
    <property type="entry name" value="Tfb6"/>
</dbReference>
<dbReference type="AlphaFoldDB" id="A0A550BX76"/>
<dbReference type="Pfam" id="PF17110">
    <property type="entry name" value="TFB6"/>
    <property type="match status" value="1"/>
</dbReference>
<accession>A0A550BX76</accession>